<gene>
    <name evidence="2" type="ORF">CO078_00295</name>
</gene>
<reference evidence="3" key="1">
    <citation type="submission" date="2017-09" db="EMBL/GenBank/DDBJ databases">
        <title>Depth-based differentiation of microbial function through sediment-hosted aquifers and enrichment of novel symbionts in the deep terrestrial subsurface.</title>
        <authorList>
            <person name="Probst A.J."/>
            <person name="Ladd B."/>
            <person name="Jarett J.K."/>
            <person name="Geller-Mcgrath D.E."/>
            <person name="Sieber C.M.K."/>
            <person name="Emerson J.B."/>
            <person name="Anantharaman K."/>
            <person name="Thomas B.C."/>
            <person name="Malmstrom R."/>
            <person name="Stieglmeier M."/>
            <person name="Klingl A."/>
            <person name="Woyke T."/>
            <person name="Ryan C.M."/>
            <person name="Banfield J.F."/>
        </authorList>
    </citation>
    <scope>NUCLEOTIDE SEQUENCE [LARGE SCALE GENOMIC DNA]</scope>
</reference>
<evidence type="ECO:0000256" key="1">
    <source>
        <dbReference type="SAM" id="Phobius"/>
    </source>
</evidence>
<evidence type="ECO:0000313" key="3">
    <source>
        <dbReference type="Proteomes" id="UP000230097"/>
    </source>
</evidence>
<dbReference type="AlphaFoldDB" id="A0A2M8DLZ5"/>
<comment type="caution">
    <text evidence="2">The sequence shown here is derived from an EMBL/GenBank/DDBJ whole genome shotgun (WGS) entry which is preliminary data.</text>
</comment>
<protein>
    <submittedName>
        <fullName evidence="2">Uncharacterized protein</fullName>
    </submittedName>
</protein>
<dbReference type="EMBL" id="PFTC01000008">
    <property type="protein sequence ID" value="PJB98975.1"/>
    <property type="molecule type" value="Genomic_DNA"/>
</dbReference>
<evidence type="ECO:0000313" key="2">
    <source>
        <dbReference type="EMBL" id="PJB98975.1"/>
    </source>
</evidence>
<keyword evidence="1" id="KW-0472">Membrane</keyword>
<organism evidence="2 3">
    <name type="scientific">Candidatus Nealsonbacteria bacterium CG_4_9_14_0_8_um_filter_36_17</name>
    <dbReference type="NCBI Taxonomy" id="1974693"/>
    <lineage>
        <taxon>Bacteria</taxon>
        <taxon>Candidatus Nealsoniibacteriota</taxon>
    </lineage>
</organism>
<keyword evidence="1" id="KW-1133">Transmembrane helix</keyword>
<name>A0A2M8DLZ5_9BACT</name>
<feature type="transmembrane region" description="Helical" evidence="1">
    <location>
        <begin position="6"/>
        <end position="32"/>
    </location>
</feature>
<accession>A0A2M8DLZ5</accession>
<keyword evidence="1" id="KW-0812">Transmembrane</keyword>
<dbReference type="Proteomes" id="UP000230097">
    <property type="component" value="Unassembled WGS sequence"/>
</dbReference>
<proteinExistence type="predicted"/>
<sequence length="97" mass="11382">MEIKEIVQIIFGVIALICIIGVVLIALIIPIYEGIVWWGYKSRYITGAWDVPSLNAARGRCDYMYHKEKIPYNELPEWCQKYKIKYENYKPIGIILQ</sequence>